<reference evidence="6 7" key="1">
    <citation type="submission" date="2024-06" db="EMBL/GenBank/DDBJ databases">
        <title>Genomic Encyclopedia of Type Strains, Phase V (KMG-V): Genome sequencing to study the core and pangenomes of soil and plant-associated prokaryotes.</title>
        <authorList>
            <person name="Whitman W."/>
        </authorList>
    </citation>
    <scope>NUCLEOTIDE SEQUENCE [LARGE SCALE GENOMIC DNA]</scope>
    <source>
        <strain evidence="6 7">NE40</strain>
    </source>
</reference>
<keyword evidence="7" id="KW-1185">Reference proteome</keyword>
<feature type="domain" description="Transposase IS66 C-terminal" evidence="5">
    <location>
        <begin position="461"/>
        <end position="499"/>
    </location>
</feature>
<dbReference type="InterPro" id="IPR004291">
    <property type="entry name" value="Transposase_IS66_central"/>
</dbReference>
<accession>A0ABV2SCS5</accession>
<organism evidence="6 7">
    <name type="scientific">Endozoicomonas lisbonensis</name>
    <dbReference type="NCBI Taxonomy" id="3120522"/>
    <lineage>
        <taxon>Bacteria</taxon>
        <taxon>Pseudomonadati</taxon>
        <taxon>Pseudomonadota</taxon>
        <taxon>Gammaproteobacteria</taxon>
        <taxon>Oceanospirillales</taxon>
        <taxon>Endozoicomonadaceae</taxon>
        <taxon>Endozoicomonas</taxon>
    </lineage>
</organism>
<dbReference type="InterPro" id="IPR024463">
    <property type="entry name" value="Transposase_TnpC_homeodom"/>
</dbReference>
<dbReference type="NCBIfam" id="NF033517">
    <property type="entry name" value="transpos_IS66"/>
    <property type="match status" value="1"/>
</dbReference>
<evidence type="ECO:0000313" key="6">
    <source>
        <dbReference type="EMBL" id="MET4755572.1"/>
    </source>
</evidence>
<evidence type="ECO:0000313" key="7">
    <source>
        <dbReference type="Proteomes" id="UP001549366"/>
    </source>
</evidence>
<dbReference type="PANTHER" id="PTHR33678:SF1">
    <property type="entry name" value="BLL1576 PROTEIN"/>
    <property type="match status" value="1"/>
</dbReference>
<dbReference type="InterPro" id="IPR024474">
    <property type="entry name" value="Znf_dom_IS66"/>
</dbReference>
<dbReference type="Pfam" id="PF03050">
    <property type="entry name" value="DDE_Tnp_IS66"/>
    <property type="match status" value="1"/>
</dbReference>
<evidence type="ECO:0000259" key="3">
    <source>
        <dbReference type="Pfam" id="PF13005"/>
    </source>
</evidence>
<evidence type="ECO:0000256" key="1">
    <source>
        <dbReference type="SAM" id="MobiDB-lite"/>
    </source>
</evidence>
<dbReference type="PANTHER" id="PTHR33678">
    <property type="entry name" value="BLL1576 PROTEIN"/>
    <property type="match status" value="1"/>
</dbReference>
<feature type="compositionally biased region" description="Acidic residues" evidence="1">
    <location>
        <begin position="57"/>
        <end position="73"/>
    </location>
</feature>
<feature type="region of interest" description="Disordered" evidence="1">
    <location>
        <begin position="43"/>
        <end position="112"/>
    </location>
</feature>
<evidence type="ECO:0000259" key="4">
    <source>
        <dbReference type="Pfam" id="PF13007"/>
    </source>
</evidence>
<dbReference type="InterPro" id="IPR039552">
    <property type="entry name" value="IS66_C"/>
</dbReference>
<proteinExistence type="predicted"/>
<dbReference type="Pfam" id="PF13817">
    <property type="entry name" value="DDE_Tnp_IS66_C"/>
    <property type="match status" value="1"/>
</dbReference>
<dbReference type="InterPro" id="IPR052344">
    <property type="entry name" value="Transposase-related"/>
</dbReference>
<feature type="domain" description="Transposase IS66 zinc-finger binding" evidence="3">
    <location>
        <begin position="107"/>
        <end position="151"/>
    </location>
</feature>
<evidence type="ECO:0000259" key="5">
    <source>
        <dbReference type="Pfam" id="PF13817"/>
    </source>
</evidence>
<feature type="domain" description="Transposase IS66 central" evidence="2">
    <location>
        <begin position="167"/>
        <end position="454"/>
    </location>
</feature>
<dbReference type="RefSeq" id="WP_354009987.1">
    <property type="nucleotide sequence ID" value="NZ_JBEWTA010000001.1"/>
</dbReference>
<sequence length="504" mass="57098">MEACPVPLPDNNPELIAWVQSILAKNALLEERLRLLLHKQFGASSEKTSPDQQELFNEAEQDQPEQPEPDPEENVTVAEHTRQKKGRKPLPKDLSRAREEHDIRDDEKNCSGCGSQLHRIGEEVTEQLDIIPAKIRVIQNVRFKYGCRSCEEGIKTAKLPAQPIPGSIATPGLLAFIATSKYVDGVPLYRQEKFILARLGVDIARATTSLWMVRCGDLVQPLINLMRDKLLEAPLIHCDETVTQVLNEEGKAARSQSYMWVQVAEPVKNQKIILFDYAPSRSGSVPMKLLDGFRGYLQTDGYEGYAAIGRKSGVISQGCWAHARRKFDEAIKGQKDKNKTGKSHMGLSYIRKLYQIEHGIKESPPDERKRVRQEQSLPVLQKLRQWLDKSLLQVPPKTLLGKALYYLNNQWEKLIRYCDEGYLRMDNNLAENAIRPFVVGRKAWLFSNSTDGAKASANLYSLVETAKACGLEPCHYLKTVFNYLPRAESIADIEQLLPWNQKPV</sequence>
<feature type="domain" description="Transposase TnpC homeodomain" evidence="4">
    <location>
        <begin position="29"/>
        <end position="96"/>
    </location>
</feature>
<protein>
    <submittedName>
        <fullName evidence="6">Transposase</fullName>
    </submittedName>
</protein>
<comment type="caution">
    <text evidence="6">The sequence shown here is derived from an EMBL/GenBank/DDBJ whole genome shotgun (WGS) entry which is preliminary data.</text>
</comment>
<feature type="compositionally biased region" description="Basic and acidic residues" evidence="1">
    <location>
        <begin position="90"/>
        <end position="109"/>
    </location>
</feature>
<dbReference type="EMBL" id="JBEWTB010000002">
    <property type="protein sequence ID" value="MET4755572.1"/>
    <property type="molecule type" value="Genomic_DNA"/>
</dbReference>
<gene>
    <name evidence="6" type="ORF">V5J35_000764</name>
</gene>
<evidence type="ECO:0000259" key="2">
    <source>
        <dbReference type="Pfam" id="PF03050"/>
    </source>
</evidence>
<name>A0ABV2SCS5_9GAMM</name>
<dbReference type="Pfam" id="PF13007">
    <property type="entry name" value="LZ_Tnp_IS66"/>
    <property type="match status" value="1"/>
</dbReference>
<dbReference type="Pfam" id="PF13005">
    <property type="entry name" value="zf-IS66"/>
    <property type="match status" value="1"/>
</dbReference>
<feature type="compositionally biased region" description="Polar residues" evidence="1">
    <location>
        <begin position="43"/>
        <end position="55"/>
    </location>
</feature>
<dbReference type="Proteomes" id="UP001549366">
    <property type="component" value="Unassembled WGS sequence"/>
</dbReference>